<name>G2Y715_BOTF4</name>
<dbReference type="Proteomes" id="UP000008177">
    <property type="component" value="Unplaced contigs"/>
</dbReference>
<organism evidence="1 2">
    <name type="scientific">Botryotinia fuckeliana (strain T4)</name>
    <name type="common">Noble rot fungus</name>
    <name type="synonym">Botrytis cinerea</name>
    <dbReference type="NCBI Taxonomy" id="999810"/>
    <lineage>
        <taxon>Eukaryota</taxon>
        <taxon>Fungi</taxon>
        <taxon>Dikarya</taxon>
        <taxon>Ascomycota</taxon>
        <taxon>Pezizomycotina</taxon>
        <taxon>Leotiomycetes</taxon>
        <taxon>Helotiales</taxon>
        <taxon>Sclerotiniaceae</taxon>
        <taxon>Botrytis</taxon>
    </lineage>
</organism>
<evidence type="ECO:0000313" key="2">
    <source>
        <dbReference type="Proteomes" id="UP000008177"/>
    </source>
</evidence>
<reference evidence="2" key="1">
    <citation type="journal article" date="2011" name="PLoS Genet.">
        <title>Genomic analysis of the necrotrophic fungal pathogens Sclerotinia sclerotiorum and Botrytis cinerea.</title>
        <authorList>
            <person name="Amselem J."/>
            <person name="Cuomo C.A."/>
            <person name="van Kan J.A."/>
            <person name="Viaud M."/>
            <person name="Benito E.P."/>
            <person name="Couloux A."/>
            <person name="Coutinho P.M."/>
            <person name="de Vries R.P."/>
            <person name="Dyer P.S."/>
            <person name="Fillinger S."/>
            <person name="Fournier E."/>
            <person name="Gout L."/>
            <person name="Hahn M."/>
            <person name="Kohn L."/>
            <person name="Lapalu N."/>
            <person name="Plummer K.M."/>
            <person name="Pradier J.M."/>
            <person name="Quevillon E."/>
            <person name="Sharon A."/>
            <person name="Simon A."/>
            <person name="ten Have A."/>
            <person name="Tudzynski B."/>
            <person name="Tudzynski P."/>
            <person name="Wincker P."/>
            <person name="Andrew M."/>
            <person name="Anthouard V."/>
            <person name="Beever R.E."/>
            <person name="Beffa R."/>
            <person name="Benoit I."/>
            <person name="Bouzid O."/>
            <person name="Brault B."/>
            <person name="Chen Z."/>
            <person name="Choquer M."/>
            <person name="Collemare J."/>
            <person name="Cotton P."/>
            <person name="Danchin E.G."/>
            <person name="Da Silva C."/>
            <person name="Gautier A."/>
            <person name="Giraud C."/>
            <person name="Giraud T."/>
            <person name="Gonzalez C."/>
            <person name="Grossetete S."/>
            <person name="Guldener U."/>
            <person name="Henrissat B."/>
            <person name="Howlett B.J."/>
            <person name="Kodira C."/>
            <person name="Kretschmer M."/>
            <person name="Lappartient A."/>
            <person name="Leroch M."/>
            <person name="Levis C."/>
            <person name="Mauceli E."/>
            <person name="Neuveglise C."/>
            <person name="Oeser B."/>
            <person name="Pearson M."/>
            <person name="Poulain J."/>
            <person name="Poussereau N."/>
            <person name="Quesneville H."/>
            <person name="Rascle C."/>
            <person name="Schumacher J."/>
            <person name="Segurens B."/>
            <person name="Sexton A."/>
            <person name="Silva E."/>
            <person name="Sirven C."/>
            <person name="Soanes D.M."/>
            <person name="Talbot N.J."/>
            <person name="Templeton M."/>
            <person name="Yandava C."/>
            <person name="Yarden O."/>
            <person name="Zeng Q."/>
            <person name="Rollins J.A."/>
            <person name="Lebrun M.H."/>
            <person name="Dickman M."/>
        </authorList>
    </citation>
    <scope>NUCLEOTIDE SEQUENCE [LARGE SCALE GENOMIC DNA]</scope>
    <source>
        <strain evidence="2">T4</strain>
    </source>
</reference>
<dbReference type="EMBL" id="FQ790293">
    <property type="protein sequence ID" value="CCD48417.1"/>
    <property type="molecule type" value="Genomic_DNA"/>
</dbReference>
<proteinExistence type="predicted"/>
<dbReference type="InParanoid" id="G2Y715"/>
<gene>
    <name evidence="1" type="ORF">BofuT4_uP108010.1</name>
</gene>
<accession>G2Y715</accession>
<evidence type="ECO:0000313" key="1">
    <source>
        <dbReference type="EMBL" id="CCD48417.1"/>
    </source>
</evidence>
<protein>
    <submittedName>
        <fullName evidence="1">Uncharacterized protein</fullName>
    </submittedName>
</protein>
<dbReference type="HOGENOM" id="CLU_2960474_0_0_1"/>
<dbReference type="AlphaFoldDB" id="G2Y715"/>
<sequence length="59" mass="6374">MALVRSPCSSLNKLSSQLSGKLGLSLAKVVLIGREGNTGLRKSWNCIPQMSRLNMIVCL</sequence>